<comment type="function">
    <text evidence="1 10">Condenses 4-methyl-5-(beta-hydroxyethyl)thiazole monophosphate (THZ-P) and 2-methyl-4-amino-5-hydroxymethyl pyrimidine pyrophosphate (HMP-PP) to form thiamine monophosphate (TMP).</text>
</comment>
<dbReference type="GO" id="GO:0004789">
    <property type="term" value="F:thiamine-phosphate diphosphorylase activity"/>
    <property type="evidence" value="ECO:0007669"/>
    <property type="project" value="UniProtKB-UniRule"/>
</dbReference>
<proteinExistence type="inferred from homology"/>
<evidence type="ECO:0000313" key="14">
    <source>
        <dbReference type="EMBL" id="CAA9544678.1"/>
    </source>
</evidence>
<dbReference type="CDD" id="cd00564">
    <property type="entry name" value="TMP_TenI"/>
    <property type="match status" value="1"/>
</dbReference>
<protein>
    <recommendedName>
        <fullName evidence="10">Thiamine-phosphate synthase</fullName>
        <shortName evidence="10">TP synthase</shortName>
        <shortName evidence="10">TPS</shortName>
        <ecNumber evidence="10">2.5.1.3</ecNumber>
    </recommendedName>
    <alternativeName>
        <fullName evidence="10">Thiamine-phosphate pyrophosphorylase</fullName>
        <shortName evidence="10">TMP pyrophosphorylase</shortName>
        <shortName evidence="10">TMP-PPase</shortName>
    </alternativeName>
</protein>
<dbReference type="InterPro" id="IPR036206">
    <property type="entry name" value="ThiamineP_synth_sf"/>
</dbReference>
<feature type="binding site" evidence="10">
    <location>
        <position position="82"/>
    </location>
    <ligand>
        <name>Mg(2+)</name>
        <dbReference type="ChEBI" id="CHEBI:18420"/>
    </ligand>
</feature>
<dbReference type="SUPFAM" id="SSF51391">
    <property type="entry name" value="Thiamin phosphate synthase"/>
    <property type="match status" value="1"/>
</dbReference>
<dbReference type="EMBL" id="CADCWK010000027">
    <property type="protein sequence ID" value="CAA9544678.1"/>
    <property type="molecule type" value="Genomic_DNA"/>
</dbReference>
<comment type="catalytic activity">
    <reaction evidence="8 10 11">
        <text>2-(2-carboxy-4-methylthiazol-5-yl)ethyl phosphate + 4-amino-2-methyl-5-(diphosphooxymethyl)pyrimidine + 2 H(+) = thiamine phosphate + CO2 + diphosphate</text>
        <dbReference type="Rhea" id="RHEA:47848"/>
        <dbReference type="ChEBI" id="CHEBI:15378"/>
        <dbReference type="ChEBI" id="CHEBI:16526"/>
        <dbReference type="ChEBI" id="CHEBI:33019"/>
        <dbReference type="ChEBI" id="CHEBI:37575"/>
        <dbReference type="ChEBI" id="CHEBI:57841"/>
        <dbReference type="ChEBI" id="CHEBI:62890"/>
        <dbReference type="EC" id="2.5.1.3"/>
    </reaction>
</comment>
<keyword evidence="6 10" id="KW-0784">Thiamine biosynthesis</keyword>
<feature type="binding site" evidence="10">
    <location>
        <position position="101"/>
    </location>
    <ligand>
        <name>Mg(2+)</name>
        <dbReference type="ChEBI" id="CHEBI:18420"/>
    </ligand>
</feature>
<dbReference type="GO" id="GO:0005737">
    <property type="term" value="C:cytoplasm"/>
    <property type="evidence" value="ECO:0007669"/>
    <property type="project" value="TreeGrafter"/>
</dbReference>
<keyword evidence="5 10" id="KW-0460">Magnesium</keyword>
<gene>
    <name evidence="10" type="primary">thiE</name>
    <name evidence="14" type="ORF">AVDCRST_MAG33-331</name>
</gene>
<feature type="binding site" evidence="10">
    <location>
        <position position="177"/>
    </location>
    <ligand>
        <name>2-[(2R,5Z)-2-carboxy-4-methylthiazol-5(2H)-ylidene]ethyl phosphate</name>
        <dbReference type="ChEBI" id="CHEBI:62899"/>
    </ligand>
</feature>
<evidence type="ECO:0000259" key="13">
    <source>
        <dbReference type="Pfam" id="PF02581"/>
    </source>
</evidence>
<evidence type="ECO:0000256" key="5">
    <source>
        <dbReference type="ARBA" id="ARBA00022842"/>
    </source>
</evidence>
<dbReference type="GO" id="GO:0009228">
    <property type="term" value="P:thiamine biosynthetic process"/>
    <property type="evidence" value="ECO:0007669"/>
    <property type="project" value="UniProtKB-KW"/>
</dbReference>
<comment type="pathway">
    <text evidence="2 10 12">Cofactor biosynthesis; thiamine diphosphate biosynthesis; thiamine phosphate from 4-amino-2-methyl-5-diphosphomethylpyrimidine and 4-methyl-5-(2-phosphoethyl)-thiazole: step 1/1.</text>
</comment>
<dbReference type="UniPathway" id="UPA00060">
    <property type="reaction ID" value="UER00141"/>
</dbReference>
<feature type="binding site" evidence="10">
    <location>
        <position position="120"/>
    </location>
    <ligand>
        <name>4-amino-2-methyl-5-(diphosphooxymethyl)pyrimidine</name>
        <dbReference type="ChEBI" id="CHEBI:57841"/>
    </ligand>
</feature>
<evidence type="ECO:0000256" key="7">
    <source>
        <dbReference type="ARBA" id="ARBA00047334"/>
    </source>
</evidence>
<feature type="binding site" evidence="10">
    <location>
        <position position="149"/>
    </location>
    <ligand>
        <name>4-amino-2-methyl-5-(diphosphooxymethyl)pyrimidine</name>
        <dbReference type="ChEBI" id="CHEBI:57841"/>
    </ligand>
</feature>
<comment type="catalytic activity">
    <reaction evidence="7 10 11">
        <text>4-methyl-5-(2-phosphooxyethyl)-thiazole + 4-amino-2-methyl-5-(diphosphooxymethyl)pyrimidine + H(+) = thiamine phosphate + diphosphate</text>
        <dbReference type="Rhea" id="RHEA:22328"/>
        <dbReference type="ChEBI" id="CHEBI:15378"/>
        <dbReference type="ChEBI" id="CHEBI:33019"/>
        <dbReference type="ChEBI" id="CHEBI:37575"/>
        <dbReference type="ChEBI" id="CHEBI:57841"/>
        <dbReference type="ChEBI" id="CHEBI:58296"/>
        <dbReference type="EC" id="2.5.1.3"/>
    </reaction>
</comment>
<keyword evidence="3 10" id="KW-0808">Transferase</keyword>
<dbReference type="AlphaFoldDB" id="A0A6J4UCJ8"/>
<evidence type="ECO:0000256" key="2">
    <source>
        <dbReference type="ARBA" id="ARBA00005165"/>
    </source>
</evidence>
<organism evidence="14">
    <name type="scientific">uncultured Thermomicrobiales bacterium</name>
    <dbReference type="NCBI Taxonomy" id="1645740"/>
    <lineage>
        <taxon>Bacteria</taxon>
        <taxon>Pseudomonadati</taxon>
        <taxon>Thermomicrobiota</taxon>
        <taxon>Thermomicrobia</taxon>
        <taxon>Thermomicrobiales</taxon>
        <taxon>environmental samples</taxon>
    </lineage>
</organism>
<dbReference type="NCBIfam" id="TIGR00693">
    <property type="entry name" value="thiE"/>
    <property type="match status" value="1"/>
</dbReference>
<name>A0A6J4UCJ8_9BACT</name>
<dbReference type="Gene3D" id="3.20.20.70">
    <property type="entry name" value="Aldolase class I"/>
    <property type="match status" value="1"/>
</dbReference>
<accession>A0A6J4UCJ8</accession>
<comment type="caution">
    <text evidence="10">Lacks conserved residue(s) required for the propagation of feature annotation.</text>
</comment>
<keyword evidence="4 10" id="KW-0479">Metal-binding</keyword>
<dbReference type="InterPro" id="IPR034291">
    <property type="entry name" value="TMP_synthase"/>
</dbReference>
<dbReference type="EC" id="2.5.1.3" evidence="10"/>
<evidence type="ECO:0000256" key="11">
    <source>
        <dbReference type="RuleBase" id="RU003826"/>
    </source>
</evidence>
<evidence type="ECO:0000256" key="9">
    <source>
        <dbReference type="ARBA" id="ARBA00047883"/>
    </source>
</evidence>
<evidence type="ECO:0000256" key="4">
    <source>
        <dbReference type="ARBA" id="ARBA00022723"/>
    </source>
</evidence>
<comment type="similarity">
    <text evidence="10 11">Belongs to the thiamine-phosphate synthase family.</text>
</comment>
<comment type="cofactor">
    <cofactor evidence="10">
        <name>Mg(2+)</name>
        <dbReference type="ChEBI" id="CHEBI:18420"/>
    </cofactor>
    <text evidence="10">Binds 1 Mg(2+) ion per subunit.</text>
</comment>
<feature type="domain" description="Thiamine phosphate synthase/TenI" evidence="13">
    <location>
        <begin position="19"/>
        <end position="200"/>
    </location>
</feature>
<evidence type="ECO:0000256" key="8">
    <source>
        <dbReference type="ARBA" id="ARBA00047851"/>
    </source>
</evidence>
<dbReference type="InterPro" id="IPR022998">
    <property type="entry name" value="ThiamineP_synth_TenI"/>
</dbReference>
<dbReference type="PANTHER" id="PTHR20857">
    <property type="entry name" value="THIAMINE-PHOSPHATE PYROPHOSPHORYLASE"/>
    <property type="match status" value="1"/>
</dbReference>
<evidence type="ECO:0000256" key="12">
    <source>
        <dbReference type="RuleBase" id="RU004253"/>
    </source>
</evidence>
<dbReference type="FunFam" id="3.20.20.70:FF:000096">
    <property type="entry name" value="Thiamine-phosphate synthase"/>
    <property type="match status" value="1"/>
</dbReference>
<evidence type="ECO:0000256" key="10">
    <source>
        <dbReference type="HAMAP-Rule" id="MF_00097"/>
    </source>
</evidence>
<dbReference type="Pfam" id="PF02581">
    <property type="entry name" value="TMP-TENI"/>
    <property type="match status" value="1"/>
</dbReference>
<feature type="binding site" evidence="10">
    <location>
        <begin position="146"/>
        <end position="148"/>
    </location>
    <ligand>
        <name>2-[(2R,5Z)-2-carboxy-4-methylthiazol-5(2H)-ylidene]ethyl phosphate</name>
        <dbReference type="ChEBI" id="CHEBI:62899"/>
    </ligand>
</feature>
<evidence type="ECO:0000256" key="1">
    <source>
        <dbReference type="ARBA" id="ARBA00003814"/>
    </source>
</evidence>
<dbReference type="GO" id="GO:0009229">
    <property type="term" value="P:thiamine diphosphate biosynthetic process"/>
    <property type="evidence" value="ECO:0007669"/>
    <property type="project" value="UniProtKB-UniRule"/>
</dbReference>
<feature type="binding site" evidence="10">
    <location>
        <position position="81"/>
    </location>
    <ligand>
        <name>4-amino-2-methyl-5-(diphosphooxymethyl)pyrimidine</name>
        <dbReference type="ChEBI" id="CHEBI:57841"/>
    </ligand>
</feature>
<dbReference type="GO" id="GO:0000287">
    <property type="term" value="F:magnesium ion binding"/>
    <property type="evidence" value="ECO:0007669"/>
    <property type="project" value="UniProtKB-UniRule"/>
</dbReference>
<evidence type="ECO:0000256" key="6">
    <source>
        <dbReference type="ARBA" id="ARBA00022977"/>
    </source>
</evidence>
<evidence type="ECO:0000256" key="3">
    <source>
        <dbReference type="ARBA" id="ARBA00022679"/>
    </source>
</evidence>
<feature type="binding site" evidence="10">
    <location>
        <begin position="49"/>
        <end position="53"/>
    </location>
    <ligand>
        <name>4-amino-2-methyl-5-(diphosphooxymethyl)pyrimidine</name>
        <dbReference type="ChEBI" id="CHEBI:57841"/>
    </ligand>
</feature>
<sequence length="226" mass="22985">MTASPWAEDPACLRAALALYLVADPEQSVSGDLVADVAAALAGGVTCVQLRAKRLTDLDAYRLAIELAGLCRQYRVPLLVNDRLDVALAVGADGIHAGVTDLPIEVIQRLGNGRLLIGWSPESDGQISAAAADGAHYLGLGPIFGTATKVDAGEAIGLDGFADRVCHTTLPTVGIGGITSRTAASVVAAGADGVAVVGAILRSSDPRQAAWDLRAVVDAARGVRAG</sequence>
<reference evidence="14" key="1">
    <citation type="submission" date="2020-02" db="EMBL/GenBank/DDBJ databases">
        <authorList>
            <person name="Meier V. D."/>
        </authorList>
    </citation>
    <scope>NUCLEOTIDE SEQUENCE</scope>
    <source>
        <strain evidence="14">AVDCRST_MAG33</strain>
    </source>
</reference>
<dbReference type="PANTHER" id="PTHR20857:SF15">
    <property type="entry name" value="THIAMINE-PHOSPHATE SYNTHASE"/>
    <property type="match status" value="1"/>
</dbReference>
<dbReference type="HAMAP" id="MF_00097">
    <property type="entry name" value="TMP_synthase"/>
    <property type="match status" value="1"/>
</dbReference>
<dbReference type="InterPro" id="IPR013785">
    <property type="entry name" value="Aldolase_TIM"/>
</dbReference>
<comment type="catalytic activity">
    <reaction evidence="9 10 11">
        <text>2-[(2R,5Z)-2-carboxy-4-methylthiazol-5(2H)-ylidene]ethyl phosphate + 4-amino-2-methyl-5-(diphosphooxymethyl)pyrimidine + 2 H(+) = thiamine phosphate + CO2 + diphosphate</text>
        <dbReference type="Rhea" id="RHEA:47844"/>
        <dbReference type="ChEBI" id="CHEBI:15378"/>
        <dbReference type="ChEBI" id="CHEBI:16526"/>
        <dbReference type="ChEBI" id="CHEBI:33019"/>
        <dbReference type="ChEBI" id="CHEBI:37575"/>
        <dbReference type="ChEBI" id="CHEBI:57841"/>
        <dbReference type="ChEBI" id="CHEBI:62899"/>
        <dbReference type="EC" id="2.5.1.3"/>
    </reaction>
</comment>